<proteinExistence type="predicted"/>
<evidence type="ECO:0000313" key="2">
    <source>
        <dbReference type="EMBL" id="KRY94798.1"/>
    </source>
</evidence>
<dbReference type="Proteomes" id="UP000055024">
    <property type="component" value="Unassembled WGS sequence"/>
</dbReference>
<gene>
    <name evidence="2" type="ORF">T11_11169</name>
</gene>
<reference evidence="2 3" key="1">
    <citation type="submission" date="2015-01" db="EMBL/GenBank/DDBJ databases">
        <title>Evolution of Trichinella species and genotypes.</title>
        <authorList>
            <person name="Korhonen P.K."/>
            <person name="Edoardo P."/>
            <person name="Giuseppe L.R."/>
            <person name="Gasser R.B."/>
        </authorList>
    </citation>
    <scope>NUCLEOTIDE SEQUENCE [LARGE SCALE GENOMIC DNA]</scope>
    <source>
        <strain evidence="2">ISS1029</strain>
    </source>
</reference>
<keyword evidence="1" id="KW-1133">Transmembrane helix</keyword>
<evidence type="ECO:0000256" key="1">
    <source>
        <dbReference type="SAM" id="Phobius"/>
    </source>
</evidence>
<keyword evidence="1" id="KW-0812">Transmembrane</keyword>
<accession>A0A0V1G940</accession>
<comment type="caution">
    <text evidence="2">The sequence shown here is derived from an EMBL/GenBank/DDBJ whole genome shotgun (WGS) entry which is preliminary data.</text>
</comment>
<sequence length="31" mass="3394">MAVSPRIISAIVFIGFSKVLAYKLLGMIKNL</sequence>
<dbReference type="EMBL" id="JYDP01004549">
    <property type="protein sequence ID" value="KRY94798.1"/>
    <property type="molecule type" value="Genomic_DNA"/>
</dbReference>
<feature type="transmembrane region" description="Helical" evidence="1">
    <location>
        <begin position="6"/>
        <end position="25"/>
    </location>
</feature>
<protein>
    <submittedName>
        <fullName evidence="2">Uncharacterized protein</fullName>
    </submittedName>
</protein>
<name>A0A0V1G940_9BILA</name>
<evidence type="ECO:0000313" key="3">
    <source>
        <dbReference type="Proteomes" id="UP000055024"/>
    </source>
</evidence>
<organism evidence="2 3">
    <name type="scientific">Trichinella zimbabwensis</name>
    <dbReference type="NCBI Taxonomy" id="268475"/>
    <lineage>
        <taxon>Eukaryota</taxon>
        <taxon>Metazoa</taxon>
        <taxon>Ecdysozoa</taxon>
        <taxon>Nematoda</taxon>
        <taxon>Enoplea</taxon>
        <taxon>Dorylaimia</taxon>
        <taxon>Trichinellida</taxon>
        <taxon>Trichinellidae</taxon>
        <taxon>Trichinella</taxon>
    </lineage>
</organism>
<dbReference type="AlphaFoldDB" id="A0A0V1G940"/>
<keyword evidence="3" id="KW-1185">Reference proteome</keyword>
<keyword evidence="1" id="KW-0472">Membrane</keyword>